<comment type="similarity">
    <text evidence="2">Belongs to the binding-protein-dependent transport system permease family. FecCD subfamily.</text>
</comment>
<dbReference type="InterPro" id="IPR037294">
    <property type="entry name" value="ABC_BtuC-like"/>
</dbReference>
<evidence type="ECO:0000256" key="1">
    <source>
        <dbReference type="ARBA" id="ARBA00004651"/>
    </source>
</evidence>
<dbReference type="RefSeq" id="WP_203759482.1">
    <property type="nucleotide sequence ID" value="NZ_BAAABO010000004.1"/>
</dbReference>
<evidence type="ECO:0000256" key="4">
    <source>
        <dbReference type="ARBA" id="ARBA00022475"/>
    </source>
</evidence>
<reference evidence="9 10" key="1">
    <citation type="submission" date="2021-01" db="EMBL/GenBank/DDBJ databases">
        <title>Whole genome shotgun sequence of Actinoplanes deccanensis NBRC 13994.</title>
        <authorList>
            <person name="Komaki H."/>
            <person name="Tamura T."/>
        </authorList>
    </citation>
    <scope>NUCLEOTIDE SEQUENCE [LARGE SCALE GENOMIC DNA]</scope>
    <source>
        <strain evidence="9 10">NBRC 13994</strain>
    </source>
</reference>
<keyword evidence="6 8" id="KW-1133">Transmembrane helix</keyword>
<feature type="transmembrane region" description="Helical" evidence="8">
    <location>
        <begin position="278"/>
        <end position="301"/>
    </location>
</feature>
<comment type="subcellular location">
    <subcellularLocation>
        <location evidence="1">Cell membrane</location>
        <topology evidence="1">Multi-pass membrane protein</topology>
    </subcellularLocation>
</comment>
<comment type="caution">
    <text evidence="9">The sequence shown here is derived from an EMBL/GenBank/DDBJ whole genome shotgun (WGS) entry which is preliminary data.</text>
</comment>
<evidence type="ECO:0000256" key="2">
    <source>
        <dbReference type="ARBA" id="ARBA00007935"/>
    </source>
</evidence>
<keyword evidence="7 8" id="KW-0472">Membrane</keyword>
<evidence type="ECO:0000313" key="10">
    <source>
        <dbReference type="Proteomes" id="UP000609879"/>
    </source>
</evidence>
<evidence type="ECO:0000256" key="5">
    <source>
        <dbReference type="ARBA" id="ARBA00022692"/>
    </source>
</evidence>
<evidence type="ECO:0000256" key="6">
    <source>
        <dbReference type="ARBA" id="ARBA00022989"/>
    </source>
</evidence>
<keyword evidence="3" id="KW-0813">Transport</keyword>
<feature type="transmembrane region" description="Helical" evidence="8">
    <location>
        <begin position="191"/>
        <end position="215"/>
    </location>
</feature>
<evidence type="ECO:0000256" key="3">
    <source>
        <dbReference type="ARBA" id="ARBA00022448"/>
    </source>
</evidence>
<dbReference type="SUPFAM" id="SSF81345">
    <property type="entry name" value="ABC transporter involved in vitamin B12 uptake, BtuC"/>
    <property type="match status" value="1"/>
</dbReference>
<name>A0ABQ3XUU1_9ACTN</name>
<sequence>MTASTRYAAGVAALLCALALVLVLSLAVGANPLSPGVVLDALRGGGDAQAHYVVVGLRVPRTVTGIAAGVALGIAGTLIQAFTRNPLADPGILGVNAGAAFAVAVGVAFLGVRDIAAFVWLAFLGALVVTLAVYVIGSSGRGAADPIRLTLAGVALGAVFSGITTGLALSNPDAFDAMRGWNAGSLLGRDFGVLLPVVPFLVAGAVIAVLVAPGLNALALGDDVARAQGANVRGIRVAVIVAVTLLCGTATALAGPISFVGLMVPHVARRLFGVDQRVILVVSMVLAPTVVLLADVIGRVLIAPAEMPVGIVTAFVGAPVLIALARRARAGAR</sequence>
<dbReference type="Gene3D" id="1.10.3470.10">
    <property type="entry name" value="ABC transporter involved in vitamin B12 uptake, BtuC"/>
    <property type="match status" value="1"/>
</dbReference>
<proteinExistence type="inferred from homology"/>
<keyword evidence="4" id="KW-1003">Cell membrane</keyword>
<feature type="transmembrane region" description="Helical" evidence="8">
    <location>
        <begin position="235"/>
        <end position="257"/>
    </location>
</feature>
<feature type="transmembrane region" description="Helical" evidence="8">
    <location>
        <begin position="117"/>
        <end position="137"/>
    </location>
</feature>
<evidence type="ECO:0000256" key="8">
    <source>
        <dbReference type="SAM" id="Phobius"/>
    </source>
</evidence>
<protein>
    <submittedName>
        <fullName evidence="9">ABC transporter permease</fullName>
    </submittedName>
</protein>
<keyword evidence="10" id="KW-1185">Reference proteome</keyword>
<dbReference type="Pfam" id="PF01032">
    <property type="entry name" value="FecCD"/>
    <property type="match status" value="1"/>
</dbReference>
<organism evidence="9 10">
    <name type="scientific">Paractinoplanes deccanensis</name>
    <dbReference type="NCBI Taxonomy" id="113561"/>
    <lineage>
        <taxon>Bacteria</taxon>
        <taxon>Bacillati</taxon>
        <taxon>Actinomycetota</taxon>
        <taxon>Actinomycetes</taxon>
        <taxon>Micromonosporales</taxon>
        <taxon>Micromonosporaceae</taxon>
        <taxon>Paractinoplanes</taxon>
    </lineage>
</organism>
<dbReference type="Proteomes" id="UP000609879">
    <property type="component" value="Unassembled WGS sequence"/>
</dbReference>
<feature type="transmembrane region" description="Helical" evidence="8">
    <location>
        <begin position="149"/>
        <end position="170"/>
    </location>
</feature>
<evidence type="ECO:0000313" key="9">
    <source>
        <dbReference type="EMBL" id="GID71514.1"/>
    </source>
</evidence>
<dbReference type="EMBL" id="BOMI01000002">
    <property type="protein sequence ID" value="GID71514.1"/>
    <property type="molecule type" value="Genomic_DNA"/>
</dbReference>
<gene>
    <name evidence="9" type="ORF">Ade02nite_01550</name>
</gene>
<dbReference type="PANTHER" id="PTHR30472">
    <property type="entry name" value="FERRIC ENTEROBACTIN TRANSPORT SYSTEM PERMEASE PROTEIN"/>
    <property type="match status" value="1"/>
</dbReference>
<dbReference type="InterPro" id="IPR000522">
    <property type="entry name" value="ABC_transptr_permease_BtuC"/>
</dbReference>
<evidence type="ECO:0000256" key="7">
    <source>
        <dbReference type="ARBA" id="ARBA00023136"/>
    </source>
</evidence>
<dbReference type="CDD" id="cd06550">
    <property type="entry name" value="TM_ABC_iron-siderophores_like"/>
    <property type="match status" value="1"/>
</dbReference>
<feature type="transmembrane region" description="Helical" evidence="8">
    <location>
        <begin position="91"/>
        <end position="110"/>
    </location>
</feature>
<dbReference type="PANTHER" id="PTHR30472:SF1">
    <property type="entry name" value="FE(3+) DICITRATE TRANSPORT SYSTEM PERMEASE PROTEIN FECC-RELATED"/>
    <property type="match status" value="1"/>
</dbReference>
<keyword evidence="5 8" id="KW-0812">Transmembrane</keyword>
<accession>A0ABQ3XUU1</accession>
<feature type="transmembrane region" description="Helical" evidence="8">
    <location>
        <begin position="307"/>
        <end position="325"/>
    </location>
</feature>